<dbReference type="AlphaFoldDB" id="A0A1A7C1D3"/>
<dbReference type="EC" id="2.7.11.1" evidence="5"/>
<evidence type="ECO:0000259" key="4">
    <source>
        <dbReference type="Pfam" id="PF07804"/>
    </source>
</evidence>
<keyword evidence="3 5" id="KW-0418">Kinase</keyword>
<evidence type="ECO:0000256" key="1">
    <source>
        <dbReference type="ARBA" id="ARBA00010164"/>
    </source>
</evidence>
<dbReference type="Pfam" id="PF07804">
    <property type="entry name" value="HipA_C"/>
    <property type="match status" value="1"/>
</dbReference>
<sequence>MTTSERPLFVYLQRPDNGEWVVAGRYLPDAHAGSGSFRYAPSYVEAGLSWAIDPVNLPFVPGVDYPAQRYDGLHDVLRDASPDSWGQMLIRREHQLGVHATAIDFLRLSGNGDRWGALAVGESRKPHVAKLASPRLHRLDALVQEVLAIAQAKPAIDGLLRKRLFATPSMGGARPKATVQDGNDYWLVKPGLMTDTVDLALLEHATMQWGRRAGLRFADTRHHRLGIGRSVLRILRFDRRGAQRIMTVSAASLLQVQYPPVEAADSSGASYPRLAEELKRIGAPPEDGIELFGRMVFNGVVGNSDDHPRNHAVLFDLDQQRWRLSPAFDVVPDTQDDPGVLVMQVSAGRHDITREAMLQDYLRFGFATHADASDHFDALLKRIEDGYADIAPLLDAALRANMQQRLQTMLAKLRMAPVVR</sequence>
<name>A0A1A7C1D3_9BURK</name>
<dbReference type="OrthoDB" id="9805913at2"/>
<comment type="similarity">
    <text evidence="1">Belongs to the HipA Ser/Thr kinase family.</text>
</comment>
<keyword evidence="2 5" id="KW-0808">Transferase</keyword>
<dbReference type="EMBL" id="LOCQ01000053">
    <property type="protein sequence ID" value="OBV39557.1"/>
    <property type="molecule type" value="Genomic_DNA"/>
</dbReference>
<evidence type="ECO:0000256" key="3">
    <source>
        <dbReference type="ARBA" id="ARBA00022777"/>
    </source>
</evidence>
<dbReference type="PANTHER" id="PTHR37419">
    <property type="entry name" value="SERINE/THREONINE-PROTEIN KINASE TOXIN HIPA"/>
    <property type="match status" value="1"/>
</dbReference>
<dbReference type="PATRIC" id="fig|1747903.4.peg.3158"/>
<dbReference type="Gene3D" id="1.10.1070.20">
    <property type="match status" value="1"/>
</dbReference>
<dbReference type="InterPro" id="IPR052028">
    <property type="entry name" value="HipA_Ser/Thr_kinase"/>
</dbReference>
<organism evidence="5 6">
    <name type="scientific">Janthinobacterium psychrotolerans</name>
    <dbReference type="NCBI Taxonomy" id="1747903"/>
    <lineage>
        <taxon>Bacteria</taxon>
        <taxon>Pseudomonadati</taxon>
        <taxon>Pseudomonadota</taxon>
        <taxon>Betaproteobacteria</taxon>
        <taxon>Burkholderiales</taxon>
        <taxon>Oxalobacteraceae</taxon>
        <taxon>Janthinobacterium</taxon>
    </lineage>
</organism>
<dbReference type="Proteomes" id="UP000092713">
    <property type="component" value="Unassembled WGS sequence"/>
</dbReference>
<dbReference type="GO" id="GO:0005829">
    <property type="term" value="C:cytosol"/>
    <property type="evidence" value="ECO:0007669"/>
    <property type="project" value="TreeGrafter"/>
</dbReference>
<dbReference type="GO" id="GO:0004674">
    <property type="term" value="F:protein serine/threonine kinase activity"/>
    <property type="evidence" value="ECO:0007669"/>
    <property type="project" value="UniProtKB-EC"/>
</dbReference>
<reference evidence="5 6" key="1">
    <citation type="submission" date="2016-04" db="EMBL/GenBank/DDBJ databases">
        <title>Draft genome sequence of Janthinobacterium psychrotolerans sp. nov., isolated from freshwater sediments in Denmark.</title>
        <authorList>
            <person name="Gong X."/>
            <person name="Skrivergaard S."/>
            <person name="Korsgaard B.S."/>
            <person name="Schreiber L."/>
            <person name="Marshall I.P."/>
            <person name="Finster K."/>
            <person name="Schramm A."/>
        </authorList>
    </citation>
    <scope>NUCLEOTIDE SEQUENCE [LARGE SCALE GENOMIC DNA]</scope>
    <source>
        <strain evidence="5 6">S3-2</strain>
    </source>
</reference>
<comment type="caution">
    <text evidence="5">The sequence shown here is derived from an EMBL/GenBank/DDBJ whole genome shotgun (WGS) entry which is preliminary data.</text>
</comment>
<dbReference type="STRING" id="1747903.ASR47_1010147"/>
<evidence type="ECO:0000313" key="5">
    <source>
        <dbReference type="EMBL" id="OBV39557.1"/>
    </source>
</evidence>
<proteinExistence type="inferred from homology"/>
<gene>
    <name evidence="5" type="ORF">ASR47_1010147</name>
</gene>
<protein>
    <submittedName>
        <fullName evidence="5">Serine/threonine-protein kinase HipA</fullName>
        <ecNumber evidence="5">2.7.11.1</ecNumber>
    </submittedName>
</protein>
<evidence type="ECO:0000256" key="2">
    <source>
        <dbReference type="ARBA" id="ARBA00022679"/>
    </source>
</evidence>
<accession>A0A1A7C1D3</accession>
<dbReference type="InterPro" id="IPR012893">
    <property type="entry name" value="HipA-like_C"/>
</dbReference>
<feature type="domain" description="HipA-like C-terminal" evidence="4">
    <location>
        <begin position="169"/>
        <end position="379"/>
    </location>
</feature>
<dbReference type="PANTHER" id="PTHR37419:SF8">
    <property type="entry name" value="TOXIN YJJJ"/>
    <property type="match status" value="1"/>
</dbReference>
<evidence type="ECO:0000313" key="6">
    <source>
        <dbReference type="Proteomes" id="UP000092713"/>
    </source>
</evidence>
<keyword evidence="6" id="KW-1185">Reference proteome</keyword>